<name>A0A1D1W6U0_RAMVA</name>
<feature type="compositionally biased region" description="Basic and acidic residues" evidence="1">
    <location>
        <begin position="143"/>
        <end position="154"/>
    </location>
</feature>
<proteinExistence type="predicted"/>
<sequence length="277" mass="32113">MDENGLCGSVASPGSSVSGGKEVEAKATRFHWDEESQVRLLKQYRTTMEIFEGTETGMYNEIFKSLLSAGMKLKNARAVQEKTKAIVSEFVSEASNRMEEWKSGDPGSFTEKERLLVDIIEYINDHGVKRYCKLSKKKSLEEEKQARKDQKFKDAATFSKRKRRSAQDYELTPDPLDLDRDNDALNTPKRERTSYNHMSKSFLESSTEVKNKELQIKEELLAVERTREARLSEESKMKYELEKKRIEADQIKMVNDRKREELFANVMLEALRTLKKD</sequence>
<comment type="caution">
    <text evidence="2">The sequence shown here is derived from an EMBL/GenBank/DDBJ whole genome shotgun (WGS) entry which is preliminary data.</text>
</comment>
<evidence type="ECO:0000313" key="3">
    <source>
        <dbReference type="Proteomes" id="UP000186922"/>
    </source>
</evidence>
<organism evidence="2 3">
    <name type="scientific">Ramazzottius varieornatus</name>
    <name type="common">Water bear</name>
    <name type="synonym">Tardigrade</name>
    <dbReference type="NCBI Taxonomy" id="947166"/>
    <lineage>
        <taxon>Eukaryota</taxon>
        <taxon>Metazoa</taxon>
        <taxon>Ecdysozoa</taxon>
        <taxon>Tardigrada</taxon>
        <taxon>Eutardigrada</taxon>
        <taxon>Parachela</taxon>
        <taxon>Hypsibioidea</taxon>
        <taxon>Ramazzottiidae</taxon>
        <taxon>Ramazzottius</taxon>
    </lineage>
</organism>
<feature type="region of interest" description="Disordered" evidence="1">
    <location>
        <begin position="143"/>
        <end position="192"/>
    </location>
</feature>
<dbReference type="AlphaFoldDB" id="A0A1D1W6U0"/>
<evidence type="ECO:0000313" key="2">
    <source>
        <dbReference type="EMBL" id="GAV07918.1"/>
    </source>
</evidence>
<feature type="compositionally biased region" description="Basic and acidic residues" evidence="1">
    <location>
        <begin position="177"/>
        <end position="192"/>
    </location>
</feature>
<feature type="compositionally biased region" description="Low complexity" evidence="1">
    <location>
        <begin position="8"/>
        <end position="20"/>
    </location>
</feature>
<feature type="region of interest" description="Disordered" evidence="1">
    <location>
        <begin position="1"/>
        <end position="22"/>
    </location>
</feature>
<protein>
    <submittedName>
        <fullName evidence="2">Uncharacterized protein</fullName>
    </submittedName>
</protein>
<dbReference type="EMBL" id="BDGG01000016">
    <property type="protein sequence ID" value="GAV07918.1"/>
    <property type="molecule type" value="Genomic_DNA"/>
</dbReference>
<keyword evidence="3" id="KW-1185">Reference proteome</keyword>
<reference evidence="2 3" key="1">
    <citation type="journal article" date="2016" name="Nat. Commun.">
        <title>Extremotolerant tardigrade genome and improved radiotolerance of human cultured cells by tardigrade-unique protein.</title>
        <authorList>
            <person name="Hashimoto T."/>
            <person name="Horikawa D.D."/>
            <person name="Saito Y."/>
            <person name="Kuwahara H."/>
            <person name="Kozuka-Hata H."/>
            <person name="Shin-I T."/>
            <person name="Minakuchi Y."/>
            <person name="Ohishi K."/>
            <person name="Motoyama A."/>
            <person name="Aizu T."/>
            <person name="Enomoto A."/>
            <person name="Kondo K."/>
            <person name="Tanaka S."/>
            <person name="Hara Y."/>
            <person name="Koshikawa S."/>
            <person name="Sagara H."/>
            <person name="Miura T."/>
            <person name="Yokobori S."/>
            <person name="Miyagawa K."/>
            <person name="Suzuki Y."/>
            <person name="Kubo T."/>
            <person name="Oyama M."/>
            <person name="Kohara Y."/>
            <person name="Fujiyama A."/>
            <person name="Arakawa K."/>
            <person name="Katayama T."/>
            <person name="Toyoda A."/>
            <person name="Kunieda T."/>
        </authorList>
    </citation>
    <scope>NUCLEOTIDE SEQUENCE [LARGE SCALE GENOMIC DNA]</scope>
    <source>
        <strain evidence="2 3">YOKOZUNA-1</strain>
    </source>
</reference>
<gene>
    <name evidence="2" type="primary">RvY_17696-1</name>
    <name evidence="2" type="synonym">RvY_17696.1</name>
    <name evidence="2" type="ORF">RvY_17696</name>
</gene>
<dbReference type="Proteomes" id="UP000186922">
    <property type="component" value="Unassembled WGS sequence"/>
</dbReference>
<evidence type="ECO:0000256" key="1">
    <source>
        <dbReference type="SAM" id="MobiDB-lite"/>
    </source>
</evidence>
<accession>A0A1D1W6U0</accession>